<feature type="binding site" evidence="3">
    <location>
        <position position="59"/>
    </location>
    <ligand>
        <name>Zn(2+)</name>
        <dbReference type="ChEBI" id="CHEBI:29105"/>
    </ligand>
</feature>
<dbReference type="Proteomes" id="UP000215374">
    <property type="component" value="Chromosome 1"/>
</dbReference>
<keyword evidence="4" id="KW-0456">Lyase</keyword>
<dbReference type="PANTHER" id="PTHR11002">
    <property type="entry name" value="CARBONIC ANHYDRASE"/>
    <property type="match status" value="1"/>
</dbReference>
<dbReference type="SUPFAM" id="SSF53056">
    <property type="entry name" value="beta-carbonic anhydrase, cab"/>
    <property type="match status" value="1"/>
</dbReference>
<dbReference type="EC" id="4.2.1.1" evidence="4"/>
<evidence type="ECO:0000313" key="4">
    <source>
        <dbReference type="EMBL" id="SNV82978.1"/>
    </source>
</evidence>
<gene>
    <name evidence="4" type="primary">cynT</name>
    <name evidence="4" type="ORF">SAMEA4535761_02094</name>
</gene>
<evidence type="ECO:0000256" key="2">
    <source>
        <dbReference type="ARBA" id="ARBA00024993"/>
    </source>
</evidence>
<dbReference type="Gene3D" id="3.40.1050.10">
    <property type="entry name" value="Carbonic anhydrase"/>
    <property type="match status" value="1"/>
</dbReference>
<dbReference type="InterPro" id="IPR036874">
    <property type="entry name" value="Carbonic_anhydrase_sf"/>
</dbReference>
<feature type="binding site" evidence="3">
    <location>
        <position position="110"/>
    </location>
    <ligand>
        <name>Zn(2+)</name>
        <dbReference type="ChEBI" id="CHEBI:29105"/>
    </ligand>
</feature>
<comment type="cofactor">
    <cofactor evidence="3">
        <name>Zn(2+)</name>
        <dbReference type="ChEBI" id="CHEBI:29105"/>
    </cofactor>
    <text evidence="3">Binds 1 zinc ion per subunit.</text>
</comment>
<dbReference type="OrthoDB" id="9797527at2"/>
<feature type="binding site" evidence="3">
    <location>
        <position position="57"/>
    </location>
    <ligand>
        <name>Zn(2+)</name>
        <dbReference type="ChEBI" id="CHEBI:29105"/>
    </ligand>
</feature>
<dbReference type="CDD" id="cd03378">
    <property type="entry name" value="beta_CA_cladeC"/>
    <property type="match status" value="1"/>
</dbReference>
<accession>A0A240AJF9</accession>
<dbReference type="PANTHER" id="PTHR11002:SF79">
    <property type="entry name" value="CARBONIC ANHYDRASE 2"/>
    <property type="match status" value="1"/>
</dbReference>
<evidence type="ECO:0000256" key="3">
    <source>
        <dbReference type="PIRSR" id="PIRSR601765-1"/>
    </source>
</evidence>
<comment type="similarity">
    <text evidence="1">Belongs to the beta-class carbonic anhydrase family.</text>
</comment>
<dbReference type="RefSeq" id="WP_038592421.1">
    <property type="nucleotide sequence ID" value="NZ_CP009211.1"/>
</dbReference>
<dbReference type="InterPro" id="IPR001765">
    <property type="entry name" value="Carbonic_anhydrase"/>
</dbReference>
<protein>
    <submittedName>
        <fullName evidence="4">Beta-type carbonic anhydrase-like protein</fullName>
        <ecNumber evidence="4">4.2.1.1</ecNumber>
    </submittedName>
</protein>
<comment type="function">
    <text evidence="2">Catalyzes the reversible hydration of carbon dioxide to form bicarbonate.</text>
</comment>
<sequence>MTEQTELDPSTPTEVWAALKAGNERFATDRTLAPHRDSARRSALTSGQNPFAAVIACSDSRVPVELLFDAGFGDVFVIRNAGGCIDSSVSGSVEFAVEDLGVSLVLFLSHERCGAIGAAIQGVNSAALPTNLTRVFVEKIAPSVISAQADGPVDAAEIERTHAKVTAEHLIDRIPALRKGIDEGTVAMVGARYRLEDGRVETVYENFGN</sequence>
<dbReference type="Pfam" id="PF00484">
    <property type="entry name" value="Pro_CA"/>
    <property type="match status" value="1"/>
</dbReference>
<dbReference type="SMART" id="SM00947">
    <property type="entry name" value="Pro_CA"/>
    <property type="match status" value="1"/>
</dbReference>
<dbReference type="GO" id="GO:0004089">
    <property type="term" value="F:carbonate dehydratase activity"/>
    <property type="evidence" value="ECO:0007669"/>
    <property type="project" value="UniProtKB-EC"/>
</dbReference>
<dbReference type="GO" id="GO:0008270">
    <property type="term" value="F:zinc ion binding"/>
    <property type="evidence" value="ECO:0007669"/>
    <property type="project" value="InterPro"/>
</dbReference>
<feature type="binding site" evidence="3">
    <location>
        <position position="113"/>
    </location>
    <ligand>
        <name>Zn(2+)</name>
        <dbReference type="ChEBI" id="CHEBI:29105"/>
    </ligand>
</feature>
<proteinExistence type="inferred from homology"/>
<dbReference type="EMBL" id="LT906467">
    <property type="protein sequence ID" value="SNV82978.1"/>
    <property type="molecule type" value="Genomic_DNA"/>
</dbReference>
<evidence type="ECO:0000256" key="1">
    <source>
        <dbReference type="ARBA" id="ARBA00006217"/>
    </source>
</evidence>
<keyword evidence="3" id="KW-0862">Zinc</keyword>
<keyword evidence="3" id="KW-0479">Metal-binding</keyword>
<reference evidence="4 5" key="1">
    <citation type="submission" date="2017-06" db="EMBL/GenBank/DDBJ databases">
        <authorList>
            <consortium name="Pathogen Informatics"/>
        </authorList>
    </citation>
    <scope>NUCLEOTIDE SEQUENCE [LARGE SCALE GENOMIC DNA]</scope>
    <source>
        <strain evidence="4 5">NCTC13015</strain>
    </source>
</reference>
<evidence type="ECO:0000313" key="5">
    <source>
        <dbReference type="Proteomes" id="UP000215374"/>
    </source>
</evidence>
<dbReference type="AlphaFoldDB" id="A0A240AJF9"/>
<name>A0A240AJF9_9CORY</name>
<organism evidence="4 5">
    <name type="scientific">Corynebacterium imitans</name>
    <dbReference type="NCBI Taxonomy" id="156978"/>
    <lineage>
        <taxon>Bacteria</taxon>
        <taxon>Bacillati</taxon>
        <taxon>Actinomycetota</taxon>
        <taxon>Actinomycetes</taxon>
        <taxon>Mycobacteriales</taxon>
        <taxon>Corynebacteriaceae</taxon>
        <taxon>Corynebacterium</taxon>
    </lineage>
</organism>